<gene>
    <name evidence="3" type="ORF">QVD17_12628</name>
</gene>
<dbReference type="SUPFAM" id="SSF48592">
    <property type="entry name" value="GroEL equatorial domain-like"/>
    <property type="match status" value="1"/>
</dbReference>
<evidence type="ECO:0000256" key="1">
    <source>
        <dbReference type="ARBA" id="ARBA00006607"/>
    </source>
</evidence>
<dbReference type="EMBL" id="JAUHHV010000003">
    <property type="protein sequence ID" value="KAK1430111.1"/>
    <property type="molecule type" value="Genomic_DNA"/>
</dbReference>
<comment type="caution">
    <text evidence="3">The sequence shown here is derived from an EMBL/GenBank/DDBJ whole genome shotgun (WGS) entry which is preliminary data.</text>
</comment>
<dbReference type="GO" id="GO:0140662">
    <property type="term" value="F:ATP-dependent protein folding chaperone"/>
    <property type="evidence" value="ECO:0007669"/>
    <property type="project" value="InterPro"/>
</dbReference>
<dbReference type="AlphaFoldDB" id="A0AAD8P301"/>
<dbReference type="SUPFAM" id="SSF54849">
    <property type="entry name" value="GroEL-intermediate domain like"/>
    <property type="match status" value="1"/>
</dbReference>
<protein>
    <submittedName>
        <fullName evidence="3">Uncharacterized protein</fullName>
    </submittedName>
</protein>
<comment type="similarity">
    <text evidence="1">Belongs to the chaperonin (HSP60) family.</text>
</comment>
<keyword evidence="2" id="KW-0143">Chaperone</keyword>
<proteinExistence type="inferred from homology"/>
<dbReference type="PANTHER" id="PTHR45633">
    <property type="entry name" value="60 KDA HEAT SHOCK PROTEIN, MITOCHONDRIAL"/>
    <property type="match status" value="1"/>
</dbReference>
<reference evidence="3" key="1">
    <citation type="journal article" date="2023" name="bioRxiv">
        <title>Improved chromosome-level genome assembly for marigold (Tagetes erecta).</title>
        <authorList>
            <person name="Jiang F."/>
            <person name="Yuan L."/>
            <person name="Wang S."/>
            <person name="Wang H."/>
            <person name="Xu D."/>
            <person name="Wang A."/>
            <person name="Fan W."/>
        </authorList>
    </citation>
    <scope>NUCLEOTIDE SEQUENCE</scope>
    <source>
        <strain evidence="3">WSJ</strain>
        <tissue evidence="3">Leaf</tissue>
    </source>
</reference>
<dbReference type="Proteomes" id="UP001229421">
    <property type="component" value="Unassembled WGS sequence"/>
</dbReference>
<accession>A0AAD8P301</accession>
<dbReference type="InterPro" id="IPR027410">
    <property type="entry name" value="TCP-1-like_intermed_sf"/>
</dbReference>
<name>A0AAD8P301_TARER</name>
<dbReference type="Gene3D" id="1.10.560.10">
    <property type="entry name" value="GroEL-like equatorial domain"/>
    <property type="match status" value="1"/>
</dbReference>
<evidence type="ECO:0000313" key="4">
    <source>
        <dbReference type="Proteomes" id="UP001229421"/>
    </source>
</evidence>
<sequence>MIYLDSIEDPLENVGVKLVRQAGAKINDLAGDGSTTSIMLAHGLIAEGVKGAFGCCCQRHRWHCYFDRRDSEDMLGTATAAVKKKATQIVENTEENFPNKILIERIARLSGRIAIIKVGAQSQVELKDKKLRMEDAINATKSRLLLKEL</sequence>
<keyword evidence="4" id="KW-1185">Reference proteome</keyword>
<dbReference type="GO" id="GO:0042026">
    <property type="term" value="P:protein refolding"/>
    <property type="evidence" value="ECO:0007669"/>
    <property type="project" value="InterPro"/>
</dbReference>
<dbReference type="Gene3D" id="3.30.260.10">
    <property type="entry name" value="TCP-1-like chaperonin intermediate domain"/>
    <property type="match status" value="1"/>
</dbReference>
<dbReference type="InterPro" id="IPR027413">
    <property type="entry name" value="GROEL-like_equatorial_sf"/>
</dbReference>
<evidence type="ECO:0000313" key="3">
    <source>
        <dbReference type="EMBL" id="KAK1430111.1"/>
    </source>
</evidence>
<evidence type="ECO:0000256" key="2">
    <source>
        <dbReference type="ARBA" id="ARBA00023186"/>
    </source>
</evidence>
<dbReference type="InterPro" id="IPR001844">
    <property type="entry name" value="Cpn60/GroEL"/>
</dbReference>
<organism evidence="3 4">
    <name type="scientific">Tagetes erecta</name>
    <name type="common">African marigold</name>
    <dbReference type="NCBI Taxonomy" id="13708"/>
    <lineage>
        <taxon>Eukaryota</taxon>
        <taxon>Viridiplantae</taxon>
        <taxon>Streptophyta</taxon>
        <taxon>Embryophyta</taxon>
        <taxon>Tracheophyta</taxon>
        <taxon>Spermatophyta</taxon>
        <taxon>Magnoliopsida</taxon>
        <taxon>eudicotyledons</taxon>
        <taxon>Gunneridae</taxon>
        <taxon>Pentapetalae</taxon>
        <taxon>asterids</taxon>
        <taxon>campanulids</taxon>
        <taxon>Asterales</taxon>
        <taxon>Asteraceae</taxon>
        <taxon>Asteroideae</taxon>
        <taxon>Heliantheae alliance</taxon>
        <taxon>Tageteae</taxon>
        <taxon>Tagetes</taxon>
    </lineage>
</organism>